<dbReference type="EMBL" id="DWXX01000013">
    <property type="protein sequence ID" value="HJB58170.1"/>
    <property type="molecule type" value="Genomic_DNA"/>
</dbReference>
<dbReference type="InterPro" id="IPR051312">
    <property type="entry name" value="Diverse_Substr_Oxidored"/>
</dbReference>
<dbReference type="InterPro" id="IPR016169">
    <property type="entry name" value="FAD-bd_PCMH_sub2"/>
</dbReference>
<dbReference type="InterPro" id="IPR005107">
    <property type="entry name" value="CO_DH_flav_C"/>
</dbReference>
<dbReference type="SUPFAM" id="SSF56176">
    <property type="entry name" value="FAD-binding/transporter-associated domain-like"/>
    <property type="match status" value="1"/>
</dbReference>
<dbReference type="GO" id="GO:0016491">
    <property type="term" value="F:oxidoreductase activity"/>
    <property type="evidence" value="ECO:0007669"/>
    <property type="project" value="UniProtKB-KW"/>
</dbReference>
<organism evidence="5 6">
    <name type="scientific">Candidatus Faecalibacterium faecipullorum</name>
    <dbReference type="NCBI Taxonomy" id="2838578"/>
    <lineage>
        <taxon>Bacteria</taxon>
        <taxon>Bacillati</taxon>
        <taxon>Bacillota</taxon>
        <taxon>Clostridia</taxon>
        <taxon>Eubacteriales</taxon>
        <taxon>Oscillospiraceae</taxon>
        <taxon>Faecalibacterium</taxon>
    </lineage>
</organism>
<dbReference type="GO" id="GO:0071949">
    <property type="term" value="F:FAD binding"/>
    <property type="evidence" value="ECO:0007669"/>
    <property type="project" value="InterPro"/>
</dbReference>
<proteinExistence type="predicted"/>
<dbReference type="AlphaFoldDB" id="A0A9D2S7C1"/>
<dbReference type="Gene3D" id="3.30.465.10">
    <property type="match status" value="1"/>
</dbReference>
<reference evidence="5" key="1">
    <citation type="journal article" date="2021" name="PeerJ">
        <title>Extensive microbial diversity within the chicken gut microbiome revealed by metagenomics and culture.</title>
        <authorList>
            <person name="Gilroy R."/>
            <person name="Ravi A."/>
            <person name="Getino M."/>
            <person name="Pursley I."/>
            <person name="Horton D.L."/>
            <person name="Alikhan N.F."/>
            <person name="Baker D."/>
            <person name="Gharbi K."/>
            <person name="Hall N."/>
            <person name="Watson M."/>
            <person name="Adriaenssens E.M."/>
            <person name="Foster-Nyarko E."/>
            <person name="Jarju S."/>
            <person name="Secka A."/>
            <person name="Antonio M."/>
            <person name="Oren A."/>
            <person name="Chaudhuri R.R."/>
            <person name="La Ragione R."/>
            <person name="Hildebrand F."/>
            <person name="Pallen M.J."/>
        </authorList>
    </citation>
    <scope>NUCLEOTIDE SEQUENCE</scope>
    <source>
        <strain evidence="5">ChiHjej9B8-13557</strain>
    </source>
</reference>
<name>A0A9D2S7C1_9FIRM</name>
<dbReference type="Proteomes" id="UP000824211">
    <property type="component" value="Unassembled WGS sequence"/>
</dbReference>
<evidence type="ECO:0000259" key="4">
    <source>
        <dbReference type="PROSITE" id="PS51387"/>
    </source>
</evidence>
<dbReference type="PANTHER" id="PTHR42659:SF2">
    <property type="entry name" value="XANTHINE DEHYDROGENASE SUBUNIT C-RELATED"/>
    <property type="match status" value="1"/>
</dbReference>
<comment type="caution">
    <text evidence="5">The sequence shown here is derived from an EMBL/GenBank/DDBJ whole genome shotgun (WGS) entry which is preliminary data.</text>
</comment>
<feature type="domain" description="FAD-binding PCMH-type" evidence="4">
    <location>
        <begin position="1"/>
        <end position="162"/>
    </location>
</feature>
<evidence type="ECO:0000313" key="5">
    <source>
        <dbReference type="EMBL" id="HJB58170.1"/>
    </source>
</evidence>
<dbReference type="SUPFAM" id="SSF55447">
    <property type="entry name" value="CO dehydrogenase flavoprotein C-terminal domain-like"/>
    <property type="match status" value="1"/>
</dbReference>
<accession>A0A9D2S7C1</accession>
<dbReference type="SMART" id="SM01092">
    <property type="entry name" value="CO_deh_flav_C"/>
    <property type="match status" value="1"/>
</dbReference>
<keyword evidence="3" id="KW-0560">Oxidoreductase</keyword>
<dbReference type="PANTHER" id="PTHR42659">
    <property type="entry name" value="XANTHINE DEHYDROGENASE SUBUNIT C-RELATED"/>
    <property type="match status" value="1"/>
</dbReference>
<dbReference type="PROSITE" id="PS51387">
    <property type="entry name" value="FAD_PCMH"/>
    <property type="match status" value="1"/>
</dbReference>
<evidence type="ECO:0000313" key="6">
    <source>
        <dbReference type="Proteomes" id="UP000824211"/>
    </source>
</evidence>
<keyword evidence="1" id="KW-0285">Flavoprotein</keyword>
<dbReference type="InterPro" id="IPR016166">
    <property type="entry name" value="FAD-bd_PCMH"/>
</dbReference>
<dbReference type="Pfam" id="PF00941">
    <property type="entry name" value="FAD_binding_5"/>
    <property type="match status" value="1"/>
</dbReference>
<evidence type="ECO:0000256" key="2">
    <source>
        <dbReference type="ARBA" id="ARBA00022827"/>
    </source>
</evidence>
<dbReference type="InterPro" id="IPR036318">
    <property type="entry name" value="FAD-bd_PCMH-like_sf"/>
</dbReference>
<evidence type="ECO:0000256" key="3">
    <source>
        <dbReference type="ARBA" id="ARBA00023002"/>
    </source>
</evidence>
<sequence length="268" mass="28502">MITMQTYVQAQSLEEAWQLNQKRSARILGGMLWTRMESRPVSTAIDLCRLGLDTIEETDAAFTLGAMVTLRQIELHPGLAAYTGGAAAAAVRDIVGVQFRNMATIGGSVWGRFGFSDLLTWLLASGAAVELYKGGVVPLEAFAAMPYDRDVLVRVILPKRPGAAFAYQAVRIGRTDLPVLNCAAARLDGGYRVAVGARPGKAVLLQDDAGLLARGLTEESAAAFGRWAAGQVPTGSNARGSAAYRTHLVKVLSRRALLALDRTGGDQG</sequence>
<dbReference type="InterPro" id="IPR036683">
    <property type="entry name" value="CO_DH_flav_C_dom_sf"/>
</dbReference>
<reference evidence="5" key="2">
    <citation type="submission" date="2021-04" db="EMBL/GenBank/DDBJ databases">
        <authorList>
            <person name="Gilroy R."/>
        </authorList>
    </citation>
    <scope>NUCLEOTIDE SEQUENCE</scope>
    <source>
        <strain evidence="5">ChiHjej9B8-13557</strain>
    </source>
</reference>
<keyword evidence="2" id="KW-0274">FAD</keyword>
<dbReference type="InterPro" id="IPR002346">
    <property type="entry name" value="Mopterin_DH_FAD-bd"/>
</dbReference>
<protein>
    <submittedName>
        <fullName evidence="5">FAD binding domain-containing protein</fullName>
    </submittedName>
</protein>
<dbReference type="Gene3D" id="3.30.390.50">
    <property type="entry name" value="CO dehydrogenase flavoprotein, C-terminal domain"/>
    <property type="match status" value="1"/>
</dbReference>
<gene>
    <name evidence="5" type="ORF">H9771_00680</name>
</gene>
<evidence type="ECO:0000256" key="1">
    <source>
        <dbReference type="ARBA" id="ARBA00022630"/>
    </source>
</evidence>